<feature type="transmembrane region" description="Helical" evidence="11">
    <location>
        <begin position="42"/>
        <end position="64"/>
    </location>
</feature>
<evidence type="ECO:0000313" key="13">
    <source>
        <dbReference type="EMBL" id="KAF0034728.1"/>
    </source>
</evidence>
<keyword evidence="10" id="KW-0393">Immunoglobulin domain</keyword>
<evidence type="ECO:0000256" key="6">
    <source>
        <dbReference type="ARBA" id="ARBA00023136"/>
    </source>
</evidence>
<evidence type="ECO:0000256" key="2">
    <source>
        <dbReference type="ARBA" id="ARBA00022475"/>
    </source>
</evidence>
<dbReference type="Pfam" id="PF22705">
    <property type="entry name" value="C2-set_3"/>
    <property type="match status" value="1"/>
</dbReference>
<proteinExistence type="predicted"/>
<dbReference type="InterPro" id="IPR036179">
    <property type="entry name" value="Ig-like_dom_sf"/>
</dbReference>
<sequence>MLQRLPPQLLRTKQRPVICEVDQEESDDDVDTDVTEPENHTVAVGVVVAVLTLLAVGVVLLVLFKTGCIKCDKGTSVEKFIIKERDSVTLPCSMTNKENLRGTVFDWRKDGLEVFLYVAGSYYGSGREGQDEQYKGRVSHFEEELKDGNASILIRNTQIADSGNYTCVLPHLLPGRTFYSELVVGTSVDKFIVKEGDSVTLPCSMTNKENLRGTVFDWRKDGLEVFLYVAGSYYGNGREGQDEQYKGRVSHFEEELKDGNASILIRNTQIADSGNYTCVIPHLLPGRTFYSELVVGAAPKPSIKTHCETKDGVQLQCEVHGASPKPHVQWQDRAGNIVPAEEPQVSERGGSYDIVLQTTVTKTDHYRCVSTQDEINHQTHAETYVRVHENHGWKFAVGFVVGVVLTLLVVGVVLFVLFKTCRIKRDKAPFSVSPFTHTVNAGLHSRLNVKSYTFTRLRRGYCSGQLGNVPAPSGDEACVIQVLVCGGTVLPDLLVKKLKPRIL</sequence>
<evidence type="ECO:0000256" key="5">
    <source>
        <dbReference type="ARBA" id="ARBA00022989"/>
    </source>
</evidence>
<keyword evidence="9" id="KW-0325">Glycoprotein</keyword>
<feature type="transmembrane region" description="Helical" evidence="11">
    <location>
        <begin position="395"/>
        <end position="418"/>
    </location>
</feature>
<keyword evidence="7" id="KW-1015">Disulfide bond</keyword>
<dbReference type="GO" id="GO:0042102">
    <property type="term" value="P:positive regulation of T cell proliferation"/>
    <property type="evidence" value="ECO:0007669"/>
    <property type="project" value="TreeGrafter"/>
</dbReference>
<dbReference type="GO" id="GO:0031295">
    <property type="term" value="P:T cell costimulation"/>
    <property type="evidence" value="ECO:0007669"/>
    <property type="project" value="TreeGrafter"/>
</dbReference>
<dbReference type="EMBL" id="VEVO01000011">
    <property type="protein sequence ID" value="KAF0034728.1"/>
    <property type="molecule type" value="Genomic_DNA"/>
</dbReference>
<dbReference type="InterPro" id="IPR007110">
    <property type="entry name" value="Ig-like_dom"/>
</dbReference>
<dbReference type="GO" id="GO:0007166">
    <property type="term" value="P:cell surface receptor signaling pathway"/>
    <property type="evidence" value="ECO:0007669"/>
    <property type="project" value="TreeGrafter"/>
</dbReference>
<evidence type="ECO:0000313" key="14">
    <source>
        <dbReference type="Proteomes" id="UP000438429"/>
    </source>
</evidence>
<protein>
    <recommendedName>
        <fullName evidence="12">Ig-like domain-containing protein</fullName>
    </recommendedName>
</protein>
<dbReference type="SUPFAM" id="SSF48726">
    <property type="entry name" value="Immunoglobulin"/>
    <property type="match status" value="3"/>
</dbReference>
<dbReference type="GO" id="GO:0071222">
    <property type="term" value="P:cellular response to lipopolysaccharide"/>
    <property type="evidence" value="ECO:0007669"/>
    <property type="project" value="TreeGrafter"/>
</dbReference>
<evidence type="ECO:0000256" key="1">
    <source>
        <dbReference type="ARBA" id="ARBA00004251"/>
    </source>
</evidence>
<evidence type="ECO:0000256" key="11">
    <source>
        <dbReference type="SAM" id="Phobius"/>
    </source>
</evidence>
<dbReference type="InterPro" id="IPR053896">
    <property type="entry name" value="BTN3A2-like_Ig-C"/>
</dbReference>
<dbReference type="Pfam" id="PF07686">
    <property type="entry name" value="V-set"/>
    <property type="match status" value="2"/>
</dbReference>
<evidence type="ECO:0000259" key="12">
    <source>
        <dbReference type="PROSITE" id="PS50835"/>
    </source>
</evidence>
<accession>A0A6A4SRH9</accession>
<dbReference type="Proteomes" id="UP000438429">
    <property type="component" value="Unassembled WGS sequence"/>
</dbReference>
<dbReference type="GO" id="GO:0042130">
    <property type="term" value="P:negative regulation of T cell proliferation"/>
    <property type="evidence" value="ECO:0007669"/>
    <property type="project" value="TreeGrafter"/>
</dbReference>
<feature type="domain" description="Ig-like" evidence="12">
    <location>
        <begin position="82"/>
        <end position="171"/>
    </location>
</feature>
<dbReference type="Gene3D" id="2.60.40.10">
    <property type="entry name" value="Immunoglobulins"/>
    <property type="match status" value="3"/>
</dbReference>
<keyword evidence="3 11" id="KW-0812">Transmembrane</keyword>
<comment type="subcellular location">
    <subcellularLocation>
        <location evidence="1">Cell membrane</location>
        <topology evidence="1">Single-pass type I membrane protein</topology>
    </subcellularLocation>
</comment>
<dbReference type="InterPro" id="IPR003599">
    <property type="entry name" value="Ig_sub"/>
</dbReference>
<evidence type="ECO:0000256" key="3">
    <source>
        <dbReference type="ARBA" id="ARBA00022692"/>
    </source>
</evidence>
<dbReference type="AlphaFoldDB" id="A0A6A4SRH9"/>
<dbReference type="GO" id="GO:0006955">
    <property type="term" value="P:immune response"/>
    <property type="evidence" value="ECO:0007669"/>
    <property type="project" value="TreeGrafter"/>
</dbReference>
<feature type="domain" description="Ig-like" evidence="12">
    <location>
        <begin position="301"/>
        <end position="386"/>
    </location>
</feature>
<evidence type="ECO:0000256" key="4">
    <source>
        <dbReference type="ARBA" id="ARBA00022729"/>
    </source>
</evidence>
<name>A0A6A4SRH9_SCOMX</name>
<keyword evidence="6 11" id="KW-0472">Membrane</keyword>
<dbReference type="PANTHER" id="PTHR25466:SF14">
    <property type="entry name" value="BUTYROPHILIN SUBFAMILY 2 MEMBER A2-LIKE-RELATED"/>
    <property type="match status" value="1"/>
</dbReference>
<keyword evidence="4" id="KW-0732">Signal</keyword>
<dbReference type="InterPro" id="IPR051713">
    <property type="entry name" value="T-cell_Activation_Regulation"/>
</dbReference>
<evidence type="ECO:0000256" key="9">
    <source>
        <dbReference type="ARBA" id="ARBA00023180"/>
    </source>
</evidence>
<evidence type="ECO:0000256" key="8">
    <source>
        <dbReference type="ARBA" id="ARBA00023170"/>
    </source>
</evidence>
<dbReference type="PROSITE" id="PS50835">
    <property type="entry name" value="IG_LIKE"/>
    <property type="match status" value="3"/>
</dbReference>
<dbReference type="SMART" id="SM00406">
    <property type="entry name" value="IGv"/>
    <property type="match status" value="2"/>
</dbReference>
<dbReference type="InterPro" id="IPR013783">
    <property type="entry name" value="Ig-like_fold"/>
</dbReference>
<dbReference type="SMART" id="SM00409">
    <property type="entry name" value="IG"/>
    <property type="match status" value="3"/>
</dbReference>
<dbReference type="PANTHER" id="PTHR25466">
    <property type="entry name" value="T-LYMPHOCYTE ACTIVATION ANTIGEN"/>
    <property type="match status" value="1"/>
</dbReference>
<feature type="domain" description="Ig-like" evidence="12">
    <location>
        <begin position="174"/>
        <end position="294"/>
    </location>
</feature>
<evidence type="ECO:0000256" key="7">
    <source>
        <dbReference type="ARBA" id="ARBA00023157"/>
    </source>
</evidence>
<gene>
    <name evidence="13" type="ORF">F2P81_012486</name>
</gene>
<comment type="caution">
    <text evidence="13">The sequence shown here is derived from an EMBL/GenBank/DDBJ whole genome shotgun (WGS) entry which is preliminary data.</text>
</comment>
<dbReference type="CDD" id="cd00096">
    <property type="entry name" value="Ig"/>
    <property type="match status" value="1"/>
</dbReference>
<organism evidence="13 14">
    <name type="scientific">Scophthalmus maximus</name>
    <name type="common">Turbot</name>
    <name type="synonym">Psetta maxima</name>
    <dbReference type="NCBI Taxonomy" id="52904"/>
    <lineage>
        <taxon>Eukaryota</taxon>
        <taxon>Metazoa</taxon>
        <taxon>Chordata</taxon>
        <taxon>Craniata</taxon>
        <taxon>Vertebrata</taxon>
        <taxon>Euteleostomi</taxon>
        <taxon>Actinopterygii</taxon>
        <taxon>Neopterygii</taxon>
        <taxon>Teleostei</taxon>
        <taxon>Neoteleostei</taxon>
        <taxon>Acanthomorphata</taxon>
        <taxon>Carangaria</taxon>
        <taxon>Pleuronectiformes</taxon>
        <taxon>Pleuronectoidei</taxon>
        <taxon>Scophthalmidae</taxon>
        <taxon>Scophthalmus</taxon>
    </lineage>
</organism>
<dbReference type="InterPro" id="IPR013106">
    <property type="entry name" value="Ig_V-set"/>
</dbReference>
<keyword evidence="5 11" id="KW-1133">Transmembrane helix</keyword>
<keyword evidence="8" id="KW-0675">Receptor</keyword>
<keyword evidence="2" id="KW-1003">Cell membrane</keyword>
<reference evidence="13 14" key="1">
    <citation type="submission" date="2019-06" db="EMBL/GenBank/DDBJ databases">
        <title>Draft genomes of female and male turbot (Scophthalmus maximus).</title>
        <authorList>
            <person name="Xu H."/>
            <person name="Xu X.-W."/>
            <person name="Shao C."/>
            <person name="Chen S."/>
        </authorList>
    </citation>
    <scope>NUCLEOTIDE SEQUENCE [LARGE SCALE GENOMIC DNA]</scope>
    <source>
        <strain evidence="13">Ysfricsl-2016a</strain>
        <tissue evidence="13">Blood</tissue>
    </source>
</reference>
<dbReference type="GO" id="GO:0009897">
    <property type="term" value="C:external side of plasma membrane"/>
    <property type="evidence" value="ECO:0007669"/>
    <property type="project" value="TreeGrafter"/>
</dbReference>
<evidence type="ECO:0000256" key="10">
    <source>
        <dbReference type="ARBA" id="ARBA00023319"/>
    </source>
</evidence>